<evidence type="ECO:0000256" key="6">
    <source>
        <dbReference type="ARBA" id="ARBA00022679"/>
    </source>
</evidence>
<evidence type="ECO:0000256" key="10">
    <source>
        <dbReference type="ARBA" id="ARBA00044041"/>
    </source>
</evidence>
<comment type="subcellular location">
    <subcellularLocation>
        <location evidence="1">Cell inner membrane</location>
        <topology evidence="1">Peripheral membrane protein</topology>
        <orientation evidence="1">Cytoplasmic side</orientation>
    </subcellularLocation>
</comment>
<protein>
    <recommendedName>
        <fullName evidence="11">Lipopolysaccharide heptosyltransferase 1</fullName>
        <ecNumber evidence="10">2.4.99.23</ecNumber>
    </recommendedName>
    <alternativeName>
        <fullName evidence="12">ADP-heptose:lipopolysaccharide heptosyltransferase I</fullName>
    </alternativeName>
</protein>
<dbReference type="EMBL" id="CP065725">
    <property type="protein sequence ID" value="QPT41057.1"/>
    <property type="molecule type" value="Genomic_DNA"/>
</dbReference>
<evidence type="ECO:0000256" key="8">
    <source>
        <dbReference type="ARBA" id="ARBA00023136"/>
    </source>
</evidence>
<comment type="similarity">
    <text evidence="9">Belongs to the glycosyltransferase 9 family.</text>
</comment>
<dbReference type="NCBIfam" id="TIGR02193">
    <property type="entry name" value="heptsyl_trn_I"/>
    <property type="match status" value="1"/>
</dbReference>
<evidence type="ECO:0000313" key="15">
    <source>
        <dbReference type="EMBL" id="SUA53583.1"/>
    </source>
</evidence>
<reference evidence="14 17" key="2">
    <citation type="submission" date="2020-12" db="EMBL/GenBank/DDBJ databases">
        <title>FDA dAtabase for Regulatory Grade micrObial Sequences (FDA-ARGOS): Supporting development and validation of Infectious Disease Dx tests.</title>
        <authorList>
            <person name="Sproer C."/>
            <person name="Gronow S."/>
            <person name="Severitt S."/>
            <person name="Schroder I."/>
            <person name="Tallon L."/>
            <person name="Sadzewicz L."/>
            <person name="Zhao X."/>
            <person name="Boylan J."/>
            <person name="Ott S."/>
            <person name="Bowen H."/>
            <person name="Vavikolanu K."/>
            <person name="Mehta A."/>
            <person name="Aluvathingal J."/>
            <person name="Nadendla S."/>
            <person name="Lowell S."/>
            <person name="Myers T."/>
            <person name="Yan Y."/>
            <person name="Sichtig H."/>
        </authorList>
    </citation>
    <scope>NUCLEOTIDE SEQUENCE [LARGE SCALE GENOMIC DNA]</scope>
    <source>
        <strain evidence="14 17">FDAARGOS_872</strain>
    </source>
</reference>
<evidence type="ECO:0000256" key="1">
    <source>
        <dbReference type="ARBA" id="ARBA00004515"/>
    </source>
</evidence>
<dbReference type="RefSeq" id="WP_018574095.1">
    <property type="nucleotide sequence ID" value="NZ_CP065725.1"/>
</dbReference>
<keyword evidence="5" id="KW-0328">Glycosyltransferase</keyword>
<dbReference type="GO" id="GO:0005829">
    <property type="term" value="C:cytosol"/>
    <property type="evidence" value="ECO:0007669"/>
    <property type="project" value="TreeGrafter"/>
</dbReference>
<evidence type="ECO:0000256" key="4">
    <source>
        <dbReference type="ARBA" id="ARBA00022519"/>
    </source>
</evidence>
<evidence type="ECO:0000256" key="9">
    <source>
        <dbReference type="ARBA" id="ARBA00043995"/>
    </source>
</evidence>
<dbReference type="AlphaFoldDB" id="A0A378XGX1"/>
<dbReference type="Proteomes" id="UP000594903">
    <property type="component" value="Chromosome"/>
</dbReference>
<dbReference type="GO" id="GO:0008713">
    <property type="term" value="F:ADP-heptose-lipopolysaccharide heptosyltransferase activity"/>
    <property type="evidence" value="ECO:0007669"/>
    <property type="project" value="TreeGrafter"/>
</dbReference>
<evidence type="ECO:0000256" key="7">
    <source>
        <dbReference type="ARBA" id="ARBA00022985"/>
    </source>
</evidence>
<dbReference type="GO" id="GO:0005886">
    <property type="term" value="C:plasma membrane"/>
    <property type="evidence" value="ECO:0007669"/>
    <property type="project" value="UniProtKB-SubCell"/>
</dbReference>
<dbReference type="STRING" id="1122619.GCA_000373745_00911"/>
<dbReference type="Pfam" id="PF01075">
    <property type="entry name" value="Glyco_transf_9"/>
    <property type="match status" value="1"/>
</dbReference>
<accession>A0A378XGX1</accession>
<dbReference type="Proteomes" id="UP000254603">
    <property type="component" value="Unassembled WGS sequence"/>
</dbReference>
<keyword evidence="3" id="KW-1003">Cell membrane</keyword>
<dbReference type="CDD" id="cd03789">
    <property type="entry name" value="GT9_LPS_heptosyltransferase"/>
    <property type="match status" value="1"/>
</dbReference>
<dbReference type="EMBL" id="UGSB01000001">
    <property type="protein sequence ID" value="SUA53583.1"/>
    <property type="molecule type" value="Genomic_DNA"/>
</dbReference>
<keyword evidence="6 15" id="KW-0808">Transferase</keyword>
<comment type="pathway">
    <text evidence="2">Bacterial outer membrane biogenesis; LPS core biosynthesis.</text>
</comment>
<dbReference type="InterPro" id="IPR011908">
    <property type="entry name" value="LipoPS_heptosylTferase-I"/>
</dbReference>
<keyword evidence="8" id="KW-0472">Membrane</keyword>
<organism evidence="15 16">
    <name type="scientific">Oligella ureolytica</name>
    <dbReference type="NCBI Taxonomy" id="90244"/>
    <lineage>
        <taxon>Bacteria</taxon>
        <taxon>Pseudomonadati</taxon>
        <taxon>Pseudomonadota</taxon>
        <taxon>Betaproteobacteria</taxon>
        <taxon>Burkholderiales</taxon>
        <taxon>Alcaligenaceae</taxon>
        <taxon>Oligella</taxon>
    </lineage>
</organism>
<dbReference type="OrthoDB" id="9767552at2"/>
<keyword evidence="17" id="KW-1185">Reference proteome</keyword>
<evidence type="ECO:0000256" key="5">
    <source>
        <dbReference type="ARBA" id="ARBA00022676"/>
    </source>
</evidence>
<name>A0A378XGX1_9BURK</name>
<reference evidence="15 16" key="1">
    <citation type="submission" date="2018-06" db="EMBL/GenBank/DDBJ databases">
        <authorList>
            <consortium name="Pathogen Informatics"/>
            <person name="Doyle S."/>
        </authorList>
    </citation>
    <scope>NUCLEOTIDE SEQUENCE [LARGE SCALE GENOMIC DNA]</scope>
    <source>
        <strain evidence="15 16">NCTC11997</strain>
    </source>
</reference>
<dbReference type="SUPFAM" id="SSF53756">
    <property type="entry name" value="UDP-Glycosyltransferase/glycogen phosphorylase"/>
    <property type="match status" value="1"/>
</dbReference>
<proteinExistence type="inferred from homology"/>
<evidence type="ECO:0000256" key="11">
    <source>
        <dbReference type="ARBA" id="ARBA00044190"/>
    </source>
</evidence>
<keyword evidence="4" id="KW-0997">Cell inner membrane</keyword>
<dbReference type="PANTHER" id="PTHR30160">
    <property type="entry name" value="TETRAACYLDISACCHARIDE 4'-KINASE-RELATED"/>
    <property type="match status" value="1"/>
</dbReference>
<dbReference type="InterPro" id="IPR051199">
    <property type="entry name" value="LPS_LOS_Heptosyltrfase"/>
</dbReference>
<gene>
    <name evidence="15" type="primary">rfaC</name>
    <name evidence="14" type="synonym">waaC</name>
    <name evidence="14" type="ORF">I6G29_05835</name>
    <name evidence="15" type="ORF">NCTC11997_01223</name>
</gene>
<sequence>MSKKILIVRSSSLGDLVFLLPAISDIAKHYPDAIIDWVVEEAFAEIPSWHPAVNRVITISHRRWRKQWLGRAARRERAEFKKTIRQTKYDIVLDMQALMKSVWVVRQTIGERHGLDWRSARERFASLFYKKRHRVEFWQPAVIRQRELAALALGYTYEGPPDFGLQAFTDGVEIQNYAVVMPSASRDDKLWPEEDWHAVLDFLLEQGLALRVLAGNAKEAERAAELVKKYPNVELLICLPLKEVAEHLAAARLMIGLDSGLTHLSAALGRPTIGIYCASTPVRAPVTGSGMTASLGDRGVPPSRDAVILKLNQALGLERSEQ</sequence>
<dbReference type="PANTHER" id="PTHR30160:SF19">
    <property type="entry name" value="LIPOPOLYSACCHARIDE HEPTOSYLTRANSFERASE 1"/>
    <property type="match status" value="1"/>
</dbReference>
<dbReference type="EC" id="2.4.99.23" evidence="10"/>
<evidence type="ECO:0000256" key="13">
    <source>
        <dbReference type="ARBA" id="ARBA00049201"/>
    </source>
</evidence>
<dbReference type="InterPro" id="IPR002201">
    <property type="entry name" value="Glyco_trans_9"/>
</dbReference>
<keyword evidence="7" id="KW-0448">Lipopolysaccharide biosynthesis</keyword>
<dbReference type="GO" id="GO:0009244">
    <property type="term" value="P:lipopolysaccharide core region biosynthetic process"/>
    <property type="evidence" value="ECO:0007669"/>
    <property type="project" value="InterPro"/>
</dbReference>
<evidence type="ECO:0000313" key="17">
    <source>
        <dbReference type="Proteomes" id="UP000594903"/>
    </source>
</evidence>
<comment type="catalytic activity">
    <reaction evidence="13">
        <text>an alpha-Kdo-(2-&gt;4)-alpha-Kdo-(2-&gt;6)-lipid A + ADP-L-glycero-beta-D-manno-heptose = an L-alpha-D-Hep-(1-&gt;5)-[alpha-Kdo-(2-&gt;4)]-alpha-Kdo-(2-&gt;6)-lipid A + ADP + H(+)</text>
        <dbReference type="Rhea" id="RHEA:74067"/>
        <dbReference type="ChEBI" id="CHEBI:15378"/>
        <dbReference type="ChEBI" id="CHEBI:61506"/>
        <dbReference type="ChEBI" id="CHEBI:176431"/>
        <dbReference type="ChEBI" id="CHEBI:193068"/>
        <dbReference type="ChEBI" id="CHEBI:456216"/>
        <dbReference type="EC" id="2.4.99.23"/>
    </reaction>
</comment>
<evidence type="ECO:0000313" key="16">
    <source>
        <dbReference type="Proteomes" id="UP000254603"/>
    </source>
</evidence>
<evidence type="ECO:0000313" key="14">
    <source>
        <dbReference type="EMBL" id="QPT41057.1"/>
    </source>
</evidence>
<evidence type="ECO:0000256" key="3">
    <source>
        <dbReference type="ARBA" id="ARBA00022475"/>
    </source>
</evidence>
<evidence type="ECO:0000256" key="12">
    <source>
        <dbReference type="ARBA" id="ARBA00044330"/>
    </source>
</evidence>
<evidence type="ECO:0000256" key="2">
    <source>
        <dbReference type="ARBA" id="ARBA00004713"/>
    </source>
</evidence>
<dbReference type="Gene3D" id="3.40.50.2000">
    <property type="entry name" value="Glycogen Phosphorylase B"/>
    <property type="match status" value="2"/>
</dbReference>